<reference evidence="10" key="1">
    <citation type="journal article" date="2014" name="Genome Announc.">
        <title>Genome sequence of the yeast Cyberlindnera fabianii (Hansenula fabianii).</title>
        <authorList>
            <person name="Freel K.C."/>
            <person name="Sarilar V."/>
            <person name="Neuveglise C."/>
            <person name="Devillers H."/>
            <person name="Friedrich A."/>
            <person name="Schacherer J."/>
        </authorList>
    </citation>
    <scope>NUCLEOTIDE SEQUENCE</scope>
    <source>
        <strain evidence="10">YJS4271</strain>
    </source>
</reference>
<dbReference type="GO" id="GO:0005634">
    <property type="term" value="C:nucleus"/>
    <property type="evidence" value="ECO:0007669"/>
    <property type="project" value="UniProtKB-SubCell"/>
</dbReference>
<dbReference type="InterPro" id="IPR036236">
    <property type="entry name" value="Znf_C2H2_sf"/>
</dbReference>
<dbReference type="PROSITE" id="PS00028">
    <property type="entry name" value="ZINC_FINGER_C2H2_1"/>
    <property type="match status" value="2"/>
</dbReference>
<keyword evidence="3" id="KW-0677">Repeat</keyword>
<dbReference type="PANTHER" id="PTHR40626:SF34">
    <property type="entry name" value="ZINC FINGER PROTEIN YGR067C"/>
    <property type="match status" value="1"/>
</dbReference>
<dbReference type="AlphaFoldDB" id="A0A061AUK8"/>
<evidence type="ECO:0000256" key="2">
    <source>
        <dbReference type="ARBA" id="ARBA00022723"/>
    </source>
</evidence>
<feature type="domain" description="C2H2-type" evidence="9">
    <location>
        <begin position="35"/>
        <end position="63"/>
    </location>
</feature>
<dbReference type="PhylomeDB" id="A0A061AUK8"/>
<feature type="compositionally biased region" description="Low complexity" evidence="8">
    <location>
        <begin position="621"/>
        <end position="643"/>
    </location>
</feature>
<keyword evidence="2" id="KW-0479">Metal-binding</keyword>
<dbReference type="OrthoDB" id="3981108at2759"/>
<comment type="subcellular location">
    <subcellularLocation>
        <location evidence="1">Nucleus</location>
    </subcellularLocation>
</comment>
<proteinExistence type="predicted"/>
<evidence type="ECO:0000313" key="10">
    <source>
        <dbReference type="EMBL" id="CDR39026.1"/>
    </source>
</evidence>
<name>A0A061AUK8_CYBFA</name>
<dbReference type="GO" id="GO:0008270">
    <property type="term" value="F:zinc ion binding"/>
    <property type="evidence" value="ECO:0007669"/>
    <property type="project" value="UniProtKB-KW"/>
</dbReference>
<dbReference type="GO" id="GO:0000978">
    <property type="term" value="F:RNA polymerase II cis-regulatory region sequence-specific DNA binding"/>
    <property type="evidence" value="ECO:0007669"/>
    <property type="project" value="InterPro"/>
</dbReference>
<gene>
    <name evidence="10" type="ORF">CYFA0S_02e10946g</name>
</gene>
<keyword evidence="6" id="KW-0539">Nucleus</keyword>
<dbReference type="EMBL" id="LK052887">
    <property type="protein sequence ID" value="CDR39026.1"/>
    <property type="molecule type" value="Genomic_DNA"/>
</dbReference>
<dbReference type="Gene3D" id="3.30.160.60">
    <property type="entry name" value="Classic Zinc Finger"/>
    <property type="match status" value="2"/>
</dbReference>
<dbReference type="Pfam" id="PF00096">
    <property type="entry name" value="zf-C2H2"/>
    <property type="match status" value="1"/>
</dbReference>
<keyword evidence="5" id="KW-0862">Zinc</keyword>
<accession>A0A061AUK8</accession>
<dbReference type="SMART" id="SM00355">
    <property type="entry name" value="ZnF_C2H2"/>
    <property type="match status" value="2"/>
</dbReference>
<dbReference type="PANTHER" id="PTHR40626">
    <property type="entry name" value="MIP31509P"/>
    <property type="match status" value="1"/>
</dbReference>
<dbReference type="VEuPathDB" id="FungiDB:BON22_3483"/>
<dbReference type="FunFam" id="3.30.160.60:FF:002343">
    <property type="entry name" value="Zinc finger protein 33A"/>
    <property type="match status" value="1"/>
</dbReference>
<dbReference type="GO" id="GO:0000785">
    <property type="term" value="C:chromatin"/>
    <property type="evidence" value="ECO:0007669"/>
    <property type="project" value="TreeGrafter"/>
</dbReference>
<evidence type="ECO:0000256" key="7">
    <source>
        <dbReference type="PROSITE-ProRule" id="PRU00042"/>
    </source>
</evidence>
<dbReference type="InterPro" id="IPR051059">
    <property type="entry name" value="VerF-like"/>
</dbReference>
<sequence length="726" mass="82211">MPTQRRYICSFCARAFSRSEHRARHERSHTREKPFSCEKCPSAFVRRDLLQRHMRTVHSKDKTSPISSPDVFKQSNPLFHTHNSNHHHHQQQQQQSVPATSMVNIDTPRYKFNEKNIISLLTLSKKFNKLAYLDLNSKVSSLFLVWGTMSNLHLPIVKNDQIPSLDEHSSLLYAILAFGASYSDQFEDCIKLLNKSWILILKSNSNPMEIIQSLTILSHIYLINYHTLKRLNSEQELIPIEIIMDYLDKTTCSLMQSSTDVPLFNYWFIFLILSSFSMSSNRKPPSCHKLFLSKPVPYSSNTTLLEDLIQLSKSPSLPTNTELSSQCLIMGLSNELQTIKSHESCSLNRNSIHNAIIMANRSFILSSSLSNLPSLIEDIETEGDEDLLETDVVKNLIMISKRSLLLSCPLKFQDLVVDYITPPTTKHHWNMLSLTLKEFCIDQHQTLHNLLELATQEEVTSATISYMDSLSIPEVNNNLGLTSLPLLFLGFIAHPPLQNSFQSYLNLPMNFSIPIIETYLILLKTFLTTHCQHLDNPIIQSIVYLISEMGTTTPSHIQSEINNMVHSSSTTLSTASINYLITNILSNLQTWLSLTSTKPHIFEGISLSIPSTSMTLPPPLEQSQSQSQAPPSIQQSHSPLSSYPPSPDEHKFISLTPPSHHLAIPDRIKLPPIQLKPRDVNNVNNMRTDERISQTTTNFMNSKQLLPAPRGMTSAGPTVNAFRYGV</sequence>
<evidence type="ECO:0000256" key="3">
    <source>
        <dbReference type="ARBA" id="ARBA00022737"/>
    </source>
</evidence>
<evidence type="ECO:0000256" key="6">
    <source>
        <dbReference type="ARBA" id="ARBA00023242"/>
    </source>
</evidence>
<evidence type="ECO:0000256" key="4">
    <source>
        <dbReference type="ARBA" id="ARBA00022771"/>
    </source>
</evidence>
<dbReference type="PROSITE" id="PS50157">
    <property type="entry name" value="ZINC_FINGER_C2H2_2"/>
    <property type="match status" value="2"/>
</dbReference>
<evidence type="ECO:0000259" key="9">
    <source>
        <dbReference type="PROSITE" id="PS50157"/>
    </source>
</evidence>
<protein>
    <submittedName>
        <fullName evidence="10">CYFA0S02e10946g1_1</fullName>
    </submittedName>
</protein>
<feature type="region of interest" description="Disordered" evidence="8">
    <location>
        <begin position="613"/>
        <end position="658"/>
    </location>
</feature>
<dbReference type="SUPFAM" id="SSF57667">
    <property type="entry name" value="beta-beta-alpha zinc fingers"/>
    <property type="match status" value="1"/>
</dbReference>
<organism evidence="10">
    <name type="scientific">Cyberlindnera fabianii</name>
    <name type="common">Yeast</name>
    <name type="synonym">Hansenula fabianii</name>
    <dbReference type="NCBI Taxonomy" id="36022"/>
    <lineage>
        <taxon>Eukaryota</taxon>
        <taxon>Fungi</taxon>
        <taxon>Dikarya</taxon>
        <taxon>Ascomycota</taxon>
        <taxon>Saccharomycotina</taxon>
        <taxon>Saccharomycetes</taxon>
        <taxon>Phaffomycetales</taxon>
        <taxon>Phaffomycetaceae</taxon>
        <taxon>Cyberlindnera</taxon>
    </lineage>
</organism>
<dbReference type="GO" id="GO:0000981">
    <property type="term" value="F:DNA-binding transcription factor activity, RNA polymerase II-specific"/>
    <property type="evidence" value="ECO:0007669"/>
    <property type="project" value="InterPro"/>
</dbReference>
<feature type="domain" description="C2H2-type" evidence="9">
    <location>
        <begin position="7"/>
        <end position="34"/>
    </location>
</feature>
<evidence type="ECO:0000256" key="5">
    <source>
        <dbReference type="ARBA" id="ARBA00022833"/>
    </source>
</evidence>
<keyword evidence="4 7" id="KW-0863">Zinc-finger</keyword>
<evidence type="ECO:0000256" key="8">
    <source>
        <dbReference type="SAM" id="MobiDB-lite"/>
    </source>
</evidence>
<dbReference type="InterPro" id="IPR013087">
    <property type="entry name" value="Znf_C2H2_type"/>
</dbReference>
<feature type="region of interest" description="Disordered" evidence="8">
    <location>
        <begin position="56"/>
        <end position="98"/>
    </location>
</feature>
<evidence type="ECO:0000256" key="1">
    <source>
        <dbReference type="ARBA" id="ARBA00004123"/>
    </source>
</evidence>